<keyword evidence="3" id="KW-1185">Reference proteome</keyword>
<accession>A0AAE1GYJ0</accession>
<gene>
    <name evidence="2" type="ORF">KUF71_021342</name>
</gene>
<dbReference type="PROSITE" id="PS00028">
    <property type="entry name" value="ZINC_FINGER_C2H2_1"/>
    <property type="match status" value="1"/>
</dbReference>
<dbReference type="EMBL" id="JAHWGI010000284">
    <property type="protein sequence ID" value="KAK3911681.1"/>
    <property type="molecule type" value="Genomic_DNA"/>
</dbReference>
<comment type="caution">
    <text evidence="2">The sequence shown here is derived from an EMBL/GenBank/DDBJ whole genome shotgun (WGS) entry which is preliminary data.</text>
</comment>
<dbReference type="InterPro" id="IPR013087">
    <property type="entry name" value="Znf_C2H2_type"/>
</dbReference>
<reference evidence="2" key="2">
    <citation type="journal article" date="2023" name="BMC Genomics">
        <title>Pest status, molecular evolution, and epigenetic factors derived from the genome assembly of Frankliniella fusca, a thysanopteran phytovirus vector.</title>
        <authorList>
            <person name="Catto M.A."/>
            <person name="Labadie P.E."/>
            <person name="Jacobson A.L."/>
            <person name="Kennedy G.G."/>
            <person name="Srinivasan R."/>
            <person name="Hunt B.G."/>
        </authorList>
    </citation>
    <scope>NUCLEOTIDE SEQUENCE</scope>
    <source>
        <strain evidence="2">PL_HMW_Pooled</strain>
    </source>
</reference>
<sequence>MKMNGAGGVLCPVCGIELHAGLASTPDHIFEEHGFRVTEGRREGYNCRVFGCMAPYNSYRSWKRHTEAVHLRNRFDFNDGGAVGLVLIDAAAHMGVQDPNQENAGVNLEAADQGNLNADIAEEDDNNFEERDLSYNSLETLPNGMKDIKHAAARMVVNMRSVAAMTRVGVQRAMHGAEQVLKVSNMTLKEEVGSYLTSINRVNTRQAQDLLRKFDNTTPFDGMKSNRGQISAIERYYHFLKPRTLPVRERLERRLGDEGVLRQVPVTSTFEYVSPIDICKLVWRKTVVNDYVTSRRPSEDGILYGYTDASQFRNHEFFQRYPNAYQLALYYDGVSTTRPLGPKEGLYELGNFSISILNMPPGINATLSGIHPVVLANVQDCKGTFEDVLYLLRDDLIRLANGVDMFLDGNFVEIRGALVAVKGDNKALHELLGYLACGARFFCRLCMITRQQLHSGEVILGERRTVEMFNNHLQEVDQNQANSSRCGLRCRTVLHDLPFFHALNNECSDLMHDGAEGVTLMLIRLCLKDLVCREEPVFDSAALNLRIAGFNFGYQNARDMPSPNFSDESLANADKVHKQKSNAGQTMTLHRALPFLLDSIGGTGIPEDHAPSQMLIVLSKIYEISSAHQIPKKMIPYLRRLLEAFHRSWYIVFPGVNPINKFHHLQHIPDNILAMGPQRQFWCFREEGKNCPIKRHITVTNNFINPCKTTMEEAQIYQARVWGTSSDDIQEELSFVSKRTVAVSTLPASSLLQSLGFAANYDVTVATAVFCNGYKFRVGEFLLCVKASDTEEKSTPHQFGKILSIICPGGTDKIWFAVEAWETCGLVERYNAYQVKLGNDQEVNGSSFLAFTMEELAVNFPTLIYGEKVKIMQISQSLKEPQLSSRGTLFQAYLNEDGVLVRTDRSSGSDAQLFHKAPCVSASFFRDTTSFEVAETSLTDPATVTPLDVLQILSQSDLGEQVIDFQNEKRYSEKHHKISIAKGIVEAFPELADTGDCPWTSWYDYATVQFSNSK</sequence>
<feature type="domain" description="C2H2-type" evidence="1">
    <location>
        <begin position="47"/>
        <end position="70"/>
    </location>
</feature>
<name>A0AAE1GYJ0_9NEOP</name>
<reference evidence="2" key="1">
    <citation type="submission" date="2021-07" db="EMBL/GenBank/DDBJ databases">
        <authorList>
            <person name="Catto M.A."/>
            <person name="Jacobson A."/>
            <person name="Kennedy G."/>
            <person name="Labadie P."/>
            <person name="Hunt B.G."/>
            <person name="Srinivasan R."/>
        </authorList>
    </citation>
    <scope>NUCLEOTIDE SEQUENCE</scope>
    <source>
        <strain evidence="2">PL_HMW_Pooled</strain>
        <tissue evidence="2">Head</tissue>
    </source>
</reference>
<evidence type="ECO:0000313" key="2">
    <source>
        <dbReference type="EMBL" id="KAK3911681.1"/>
    </source>
</evidence>
<evidence type="ECO:0000313" key="3">
    <source>
        <dbReference type="Proteomes" id="UP001219518"/>
    </source>
</evidence>
<proteinExistence type="predicted"/>
<dbReference type="AlphaFoldDB" id="A0AAE1GYJ0"/>
<dbReference type="PANTHER" id="PTHR31912">
    <property type="entry name" value="IP13529P"/>
    <property type="match status" value="1"/>
</dbReference>
<protein>
    <submittedName>
        <fullName evidence="2">Poly(3-hydroxyalkanoate) polymerase</fullName>
    </submittedName>
</protein>
<evidence type="ECO:0000259" key="1">
    <source>
        <dbReference type="PROSITE" id="PS00028"/>
    </source>
</evidence>
<dbReference type="Proteomes" id="UP001219518">
    <property type="component" value="Unassembled WGS sequence"/>
</dbReference>
<organism evidence="2 3">
    <name type="scientific">Frankliniella fusca</name>
    <dbReference type="NCBI Taxonomy" id="407009"/>
    <lineage>
        <taxon>Eukaryota</taxon>
        <taxon>Metazoa</taxon>
        <taxon>Ecdysozoa</taxon>
        <taxon>Arthropoda</taxon>
        <taxon>Hexapoda</taxon>
        <taxon>Insecta</taxon>
        <taxon>Pterygota</taxon>
        <taxon>Neoptera</taxon>
        <taxon>Paraneoptera</taxon>
        <taxon>Thysanoptera</taxon>
        <taxon>Terebrantia</taxon>
        <taxon>Thripoidea</taxon>
        <taxon>Thripidae</taxon>
        <taxon>Frankliniella</taxon>
    </lineage>
</organism>
<dbReference type="PANTHER" id="PTHR31912:SF34">
    <property type="entry name" value="NOTOCHORD-RELATED PROTEIN"/>
    <property type="match status" value="1"/>
</dbReference>